<feature type="region of interest" description="Disordered" evidence="5">
    <location>
        <begin position="394"/>
        <end position="428"/>
    </location>
</feature>
<protein>
    <submittedName>
        <fullName evidence="8">Integrase catalytic region</fullName>
    </submittedName>
</protein>
<geneLocation type="plasmid" evidence="8">
    <name>pPSED02</name>
</geneLocation>
<dbReference type="InterPro" id="IPR012337">
    <property type="entry name" value="RNaseH-like_sf"/>
</dbReference>
<evidence type="ECO:0000256" key="3">
    <source>
        <dbReference type="ARBA" id="ARBA00023125"/>
    </source>
</evidence>
<keyword evidence="4" id="KW-0233">DNA recombination</keyword>
<evidence type="ECO:0000256" key="5">
    <source>
        <dbReference type="SAM" id="MobiDB-lite"/>
    </source>
</evidence>
<dbReference type="PROSITE" id="PS50994">
    <property type="entry name" value="INTEGRASE"/>
    <property type="match status" value="1"/>
</dbReference>
<feature type="domain" description="HTH IS21-type" evidence="6">
    <location>
        <begin position="9"/>
        <end position="74"/>
    </location>
</feature>
<dbReference type="GO" id="GO:0015074">
    <property type="term" value="P:DNA integration"/>
    <property type="evidence" value="ECO:0007669"/>
    <property type="project" value="InterPro"/>
</dbReference>
<sequence length="470" mass="51762">MILDPEEWMDLRRFRALHDAGVSISAIARETGHHWRTVKKYLAEEKATPPAAPPRRGTQPRVMDAFAEVVDAWLRKDVTLKGSVIHERLVDQYGFTGHYQRVKIYLAEARPRIRAELGIDADALTDLHRRFEVTPGAQAQVDWGDEGGVLAHVGVEKVYSFHMVLSYSRDPFCCYTTSMDLGVFWDCHRRGFAHFGGVPASIVYDRTKTVVRRHVAPGKAVPLHPEAVAFAGHYDFDIDVLAAYRPTGKGRVERQVDIVRDHVLAGRSFDRLDELDHAFAAWSGLRRRQVHRTHGEVIGERAARDHAALRALPATPYLVADRHLRRVGKDALVSFAASLYSTPARRVRPGQTVEVRVTPATVAIHALTAGPDESTLLAVHARAERRGSWVVDERHWDGLPDGTGRATTDRLGDPAPAGAPEPEPSPLAALLTRSAAAAVPVGRRSLAAYDDAAGLTTPRPAGRGRNGQTS</sequence>
<dbReference type="SUPFAM" id="SSF53098">
    <property type="entry name" value="Ribonuclease H-like"/>
    <property type="match status" value="1"/>
</dbReference>
<dbReference type="InterPro" id="IPR017894">
    <property type="entry name" value="HTH_IS21_transposase_type"/>
</dbReference>
<gene>
    <name evidence="8" type="ORF">Psed_6987</name>
</gene>
<evidence type="ECO:0000259" key="6">
    <source>
        <dbReference type="PROSITE" id="PS50531"/>
    </source>
</evidence>
<evidence type="ECO:0000256" key="4">
    <source>
        <dbReference type="ARBA" id="ARBA00023172"/>
    </source>
</evidence>
<dbReference type="InterPro" id="IPR036397">
    <property type="entry name" value="RNaseH_sf"/>
</dbReference>
<keyword evidence="8" id="KW-0614">Plasmid</keyword>
<dbReference type="EMBL" id="CP002597">
    <property type="protein sequence ID" value="AEA29045.1"/>
    <property type="molecule type" value="Genomic_DNA"/>
</dbReference>
<dbReference type="PROSITE" id="PS50531">
    <property type="entry name" value="HTH_IS21"/>
    <property type="match status" value="1"/>
</dbReference>
<dbReference type="NCBIfam" id="NF033546">
    <property type="entry name" value="transpos_IS21"/>
    <property type="match status" value="1"/>
</dbReference>
<dbReference type="GO" id="GO:0032196">
    <property type="term" value="P:transposition"/>
    <property type="evidence" value="ECO:0007669"/>
    <property type="project" value="UniProtKB-KW"/>
</dbReference>
<dbReference type="InterPro" id="IPR001584">
    <property type="entry name" value="Integrase_cat-core"/>
</dbReference>
<dbReference type="GO" id="GO:0003677">
    <property type="term" value="F:DNA binding"/>
    <property type="evidence" value="ECO:0007669"/>
    <property type="project" value="UniProtKB-KW"/>
</dbReference>
<dbReference type="AlphaFoldDB" id="F2L772"/>
<evidence type="ECO:0000256" key="2">
    <source>
        <dbReference type="ARBA" id="ARBA00022578"/>
    </source>
</evidence>
<organism evidence="8">
    <name type="scientific">Pseudonocardia dioxanivorans (strain ATCC 55486 / DSM 44775 / JCM 13855 / CB1190)</name>
    <dbReference type="NCBI Taxonomy" id="675635"/>
    <lineage>
        <taxon>Bacteria</taxon>
        <taxon>Bacillati</taxon>
        <taxon>Actinomycetota</taxon>
        <taxon>Actinomycetes</taxon>
        <taxon>Pseudonocardiales</taxon>
        <taxon>Pseudonocardiaceae</taxon>
        <taxon>Pseudonocardia</taxon>
    </lineage>
</organism>
<dbReference type="Pfam" id="PF00665">
    <property type="entry name" value="rve"/>
    <property type="match status" value="1"/>
</dbReference>
<evidence type="ECO:0000259" key="7">
    <source>
        <dbReference type="PROSITE" id="PS50994"/>
    </source>
</evidence>
<dbReference type="PANTHER" id="PTHR35004:SF6">
    <property type="entry name" value="TRANSPOSASE"/>
    <property type="match status" value="1"/>
</dbReference>
<dbReference type="Pfam" id="PF22483">
    <property type="entry name" value="Mu-transpos_C_2"/>
    <property type="match status" value="1"/>
</dbReference>
<name>F2L772_PSEUX</name>
<dbReference type="SUPFAM" id="SSF46689">
    <property type="entry name" value="Homeodomain-like"/>
    <property type="match status" value="1"/>
</dbReference>
<dbReference type="InterPro" id="IPR009057">
    <property type="entry name" value="Homeodomain-like_sf"/>
</dbReference>
<dbReference type="PANTHER" id="PTHR35004">
    <property type="entry name" value="TRANSPOSASE RV3428C-RELATED"/>
    <property type="match status" value="1"/>
</dbReference>
<dbReference type="Gene3D" id="3.30.420.10">
    <property type="entry name" value="Ribonuclease H-like superfamily/Ribonuclease H"/>
    <property type="match status" value="1"/>
</dbReference>
<proteinExistence type="inferred from homology"/>
<dbReference type="RefSeq" id="WP_014203934.1">
    <property type="nucleotide sequence ID" value="NC_016601.1"/>
</dbReference>
<dbReference type="GO" id="GO:0006310">
    <property type="term" value="P:DNA recombination"/>
    <property type="evidence" value="ECO:0007669"/>
    <property type="project" value="UniProtKB-KW"/>
</dbReference>
<keyword evidence="2" id="KW-0815">Transposition</keyword>
<evidence type="ECO:0000256" key="1">
    <source>
        <dbReference type="ARBA" id="ARBA00009277"/>
    </source>
</evidence>
<keyword evidence="3" id="KW-0238">DNA-binding</keyword>
<feature type="region of interest" description="Disordered" evidence="5">
    <location>
        <begin position="447"/>
        <end position="470"/>
    </location>
</feature>
<feature type="domain" description="Integrase catalytic" evidence="7">
    <location>
        <begin position="131"/>
        <end position="321"/>
    </location>
</feature>
<dbReference type="InterPro" id="IPR054353">
    <property type="entry name" value="IstA-like_C"/>
</dbReference>
<comment type="similarity">
    <text evidence="1">Belongs to the transposase IS21/IS408/IS1162 family.</text>
</comment>
<reference evidence="8" key="1">
    <citation type="journal article" date="2011" name="J. Bacteriol.">
        <title>Genome sequence of the 1,4-dioxane-degrading Pseudonocardia dioxanivorans strain CB1190.</title>
        <authorList>
            <person name="Sales C.M."/>
            <person name="Mahendra S."/>
            <person name="Grostern A."/>
            <person name="Parales R.E."/>
            <person name="Goodwin L.A."/>
            <person name="Woyke T."/>
            <person name="Nolan M."/>
            <person name="Lapidus A."/>
            <person name="Chertkov O."/>
            <person name="Ovchinnikova G."/>
            <person name="Sczyrba A."/>
            <person name="Alvarez-Cohen L."/>
        </authorList>
    </citation>
    <scope>NUCLEOTIDE SEQUENCE</scope>
    <source>
        <strain evidence="8">CB1190</strain>
        <plasmid evidence="8">pPSED02</plasmid>
    </source>
</reference>
<evidence type="ECO:0000313" key="8">
    <source>
        <dbReference type="EMBL" id="AEA29045.1"/>
    </source>
</evidence>
<accession>F2L772</accession>